<reference evidence="2 3" key="1">
    <citation type="submission" date="2017-07" db="EMBL/GenBank/DDBJ databases">
        <title>Genome sequence of the Sordaria macrospora wild type strain R19027.</title>
        <authorList>
            <person name="Nowrousian M."/>
            <person name="Teichert I."/>
            <person name="Kueck U."/>
        </authorList>
    </citation>
    <scope>NUCLEOTIDE SEQUENCE [LARGE SCALE GENOMIC DNA]</scope>
    <source>
        <strain evidence="2 3">R19027</strain>
        <tissue evidence="2">Mycelium</tissue>
    </source>
</reference>
<feature type="region of interest" description="Disordered" evidence="1">
    <location>
        <begin position="115"/>
        <end position="158"/>
    </location>
</feature>
<evidence type="ECO:0000256" key="1">
    <source>
        <dbReference type="SAM" id="MobiDB-lite"/>
    </source>
</evidence>
<evidence type="ECO:0000313" key="3">
    <source>
        <dbReference type="Proteomes" id="UP000433876"/>
    </source>
</evidence>
<feature type="region of interest" description="Disordered" evidence="1">
    <location>
        <begin position="381"/>
        <end position="401"/>
    </location>
</feature>
<feature type="compositionally biased region" description="Polar residues" evidence="1">
    <location>
        <begin position="52"/>
        <end position="67"/>
    </location>
</feature>
<feature type="region of interest" description="Disordered" evidence="1">
    <location>
        <begin position="509"/>
        <end position="568"/>
    </location>
</feature>
<feature type="compositionally biased region" description="Polar residues" evidence="1">
    <location>
        <begin position="144"/>
        <end position="155"/>
    </location>
</feature>
<organism evidence="2 3">
    <name type="scientific">Sordaria macrospora</name>
    <dbReference type="NCBI Taxonomy" id="5147"/>
    <lineage>
        <taxon>Eukaryota</taxon>
        <taxon>Fungi</taxon>
        <taxon>Dikarya</taxon>
        <taxon>Ascomycota</taxon>
        <taxon>Pezizomycotina</taxon>
        <taxon>Sordariomycetes</taxon>
        <taxon>Sordariomycetidae</taxon>
        <taxon>Sordariales</taxon>
        <taxon>Sordariaceae</taxon>
        <taxon>Sordaria</taxon>
    </lineage>
</organism>
<feature type="compositionally biased region" description="Pro residues" evidence="1">
    <location>
        <begin position="124"/>
        <end position="133"/>
    </location>
</feature>
<dbReference type="InterPro" id="IPR038883">
    <property type="entry name" value="AN11006-like"/>
</dbReference>
<dbReference type="OMA" id="VYVKRLW"/>
<dbReference type="VEuPathDB" id="FungiDB:SMAC_02612"/>
<name>A0A8S9A649_SORMA</name>
<dbReference type="PANTHER" id="PTHR42085">
    <property type="entry name" value="F-BOX DOMAIN-CONTAINING PROTEIN"/>
    <property type="match status" value="1"/>
</dbReference>
<dbReference type="EMBL" id="NMPR01000004">
    <property type="protein sequence ID" value="KAA8636451.1"/>
    <property type="molecule type" value="Genomic_DNA"/>
</dbReference>
<comment type="caution">
    <text evidence="2">The sequence shown here is derived from an EMBL/GenBank/DDBJ whole genome shotgun (WGS) entry which is preliminary data.</text>
</comment>
<accession>A0A8S9A649</accession>
<evidence type="ECO:0000313" key="2">
    <source>
        <dbReference type="EMBL" id="KAA8636451.1"/>
    </source>
</evidence>
<dbReference type="PANTHER" id="PTHR42085:SF1">
    <property type="entry name" value="F-BOX DOMAIN-CONTAINING PROTEIN"/>
    <property type="match status" value="1"/>
</dbReference>
<gene>
    <name evidence="2" type="ORF">SMACR_02612</name>
</gene>
<dbReference type="AlphaFoldDB" id="A0A8S9A649"/>
<sequence length="585" mass="66548">MSAMSSLEQERSDRGHLSQHKVYGWLVNQQPFIQAGAMASVDSPRSIRMSPALSTSTRSNIFQTPPRHSQHLDMLPPLRPSKRTASYGGHQEQDPEIDDTSDKFLRRSFTRLLEVRSAKRPRIKPPPPPPQPRQQPTNRRTRNGQPTRSSRQVLRTSAVPGNLETAALDQAAEKPFPFLKLPYEIREKILQHLLVSDKPVYVKRLWTEQVRSTRRSTRGRGHWGNGMSEHTIETAILRTSRQMLAEGSSLLYSQNQFVYLLRDPAHAKVDFASMIEEVHKESLEESLGRGKRKRKAASQFNSGTYGLHEINIAKYGHLVRHLSIELELNRTGQEYRELMERALDVLASSDRKGTKTLLAGQVVNGKTPKIFLHTLTITISPENDQNRRSSRSSPNGNQEPTFASSAIELFGSRSPVMHALCRIDTQFLRVNMHVDESANEEEDEFAVNDHLMKEQRVKRGEEAEAALRFLKERMYAGCRDPDQAVADGLWENHTAADIRRKNERAEFEARIDGVDRSARDDAHGEDDDEEEASSDEEGDEDDNDDDDYDSRSKKRKQPARGRGRYEDSLPVSVRRFADVLIACRS</sequence>
<feature type="compositionally biased region" description="Basic residues" evidence="1">
    <location>
        <begin position="552"/>
        <end position="562"/>
    </location>
</feature>
<feature type="compositionally biased region" description="Acidic residues" evidence="1">
    <location>
        <begin position="523"/>
        <end position="548"/>
    </location>
</feature>
<proteinExistence type="predicted"/>
<protein>
    <recommendedName>
        <fullName evidence="4">F-box domain-containing protein</fullName>
    </recommendedName>
</protein>
<feature type="region of interest" description="Disordered" evidence="1">
    <location>
        <begin position="50"/>
        <end position="103"/>
    </location>
</feature>
<evidence type="ECO:0008006" key="4">
    <source>
        <dbReference type="Google" id="ProtNLM"/>
    </source>
</evidence>
<dbReference type="Proteomes" id="UP000433876">
    <property type="component" value="Unassembled WGS sequence"/>
</dbReference>
<feature type="compositionally biased region" description="Basic and acidic residues" evidence="1">
    <location>
        <begin position="509"/>
        <end position="522"/>
    </location>
</feature>